<accession>A0AAC9LAC0</accession>
<dbReference type="Proteomes" id="UP000185511">
    <property type="component" value="Chromosome"/>
</dbReference>
<dbReference type="SUPFAM" id="SSF48452">
    <property type="entry name" value="TPR-like"/>
    <property type="match status" value="1"/>
</dbReference>
<evidence type="ECO:0008006" key="4">
    <source>
        <dbReference type="Google" id="ProtNLM"/>
    </source>
</evidence>
<organism evidence="2 3">
    <name type="scientific">Actinoalloteichus fjordicus</name>
    <dbReference type="NCBI Taxonomy" id="1612552"/>
    <lineage>
        <taxon>Bacteria</taxon>
        <taxon>Bacillati</taxon>
        <taxon>Actinomycetota</taxon>
        <taxon>Actinomycetes</taxon>
        <taxon>Pseudonocardiales</taxon>
        <taxon>Pseudonocardiaceae</taxon>
        <taxon>Actinoalloteichus</taxon>
    </lineage>
</organism>
<dbReference type="RefSeq" id="WP_075739749.1">
    <property type="nucleotide sequence ID" value="NZ_CP016076.1"/>
</dbReference>
<dbReference type="KEGG" id="acad:UA74_08200"/>
<gene>
    <name evidence="2" type="ORF">UA74_08200</name>
</gene>
<reference evidence="3" key="1">
    <citation type="submission" date="2016-06" db="EMBL/GenBank/DDBJ databases">
        <title>Complete genome sequence of Actinoalloteichus fjordicus DSM 46855 (=ADI127-17), type strain of the new species Actinoalloteichus fjordicus.</title>
        <authorList>
            <person name="Ruckert C."/>
            <person name="Nouioui I."/>
            <person name="Willmese J."/>
            <person name="van Wezel G."/>
            <person name="Klenk H.-P."/>
            <person name="Kalinowski J."/>
            <person name="Zotchev S.B."/>
        </authorList>
    </citation>
    <scope>NUCLEOTIDE SEQUENCE [LARGE SCALE GENOMIC DNA]</scope>
    <source>
        <strain evidence="3">ADI127-7</strain>
    </source>
</reference>
<keyword evidence="1" id="KW-0812">Transmembrane</keyword>
<name>A0AAC9LAC0_9PSEU</name>
<sequence>MQADDERRGDGEVRERVVKILAWLPLGLLSAAFAEAVLARPDSRISLAIIVSAGACTAALAWIGVAAVRSWRRRRPADVERPAPARPGRRRAAAGTIRFYARRAEFHAADLAVPTRRTGAEKWFAEEEDRMVALLWSGDVRLNELRRLRVIASALEVWFSRQRRYVDLRGLADAIEAACEQAARRRVDDLRRRLRRSPGRVTRQPDAEVRNLARITRATALRLEGQAELAEKELGSITMTDSGALSGRENNAWAVLRLLEAEHGRLTGTLSAHQEDDALQEAESCLRDAAERLPSSDLHAWIGVRINLGVLRLRRGEPQHALHHLNEAEWLARQVEDHSAEAHAVELCGVAEWRLGDRAHACRRWRAAEEVFRDLGDDAGLARCLLHGGTALLVQPDLGKALSDDTESWTVEHAAAVALDRLDRSIELRGGEPADSPGLVLAHRYRDQAERLLRGSGRPGASAADATPV</sequence>
<evidence type="ECO:0000313" key="2">
    <source>
        <dbReference type="EMBL" id="APU13706.1"/>
    </source>
</evidence>
<keyword evidence="1" id="KW-0472">Membrane</keyword>
<evidence type="ECO:0000313" key="3">
    <source>
        <dbReference type="Proteomes" id="UP000185511"/>
    </source>
</evidence>
<keyword evidence="1" id="KW-1133">Transmembrane helix</keyword>
<evidence type="ECO:0000256" key="1">
    <source>
        <dbReference type="SAM" id="Phobius"/>
    </source>
</evidence>
<dbReference type="Gene3D" id="1.25.40.10">
    <property type="entry name" value="Tetratricopeptide repeat domain"/>
    <property type="match status" value="1"/>
</dbReference>
<keyword evidence="3" id="KW-1185">Reference proteome</keyword>
<feature type="transmembrane region" description="Helical" evidence="1">
    <location>
        <begin position="45"/>
        <end position="68"/>
    </location>
</feature>
<dbReference type="EMBL" id="CP016076">
    <property type="protein sequence ID" value="APU13706.1"/>
    <property type="molecule type" value="Genomic_DNA"/>
</dbReference>
<dbReference type="AlphaFoldDB" id="A0AAC9LAC0"/>
<proteinExistence type="predicted"/>
<protein>
    <recommendedName>
        <fullName evidence="4">Tetratricopeptide repeat protein</fullName>
    </recommendedName>
</protein>
<dbReference type="InterPro" id="IPR011990">
    <property type="entry name" value="TPR-like_helical_dom_sf"/>
</dbReference>
<feature type="transmembrane region" description="Helical" evidence="1">
    <location>
        <begin position="20"/>
        <end position="39"/>
    </location>
</feature>